<keyword evidence="3" id="KW-1185">Reference proteome</keyword>
<evidence type="ECO:0000256" key="1">
    <source>
        <dbReference type="SAM" id="Phobius"/>
    </source>
</evidence>
<organism evidence="2 3">
    <name type="scientific">Agrobacterium phage Atu_ph07</name>
    <dbReference type="NCBI Taxonomy" id="2024264"/>
    <lineage>
        <taxon>Viruses</taxon>
        <taxon>Duplodnaviria</taxon>
        <taxon>Heunggongvirae</taxon>
        <taxon>Uroviricota</taxon>
        <taxon>Caudoviricetes</taxon>
        <taxon>Polybotosvirus</taxon>
        <taxon>Polybotosvirus Atuph07</taxon>
    </lineage>
</organism>
<keyword evidence="1" id="KW-0812">Transmembrane</keyword>
<keyword evidence="1" id="KW-0472">Membrane</keyword>
<proteinExistence type="predicted"/>
<reference evidence="2 3" key="1">
    <citation type="submission" date="2017-06" db="EMBL/GenBank/DDBJ databases">
        <authorList>
            <person name="Kim H.J."/>
            <person name="Triplett B.A."/>
        </authorList>
    </citation>
    <scope>NUCLEOTIDE SEQUENCE [LARGE SCALE GENOMIC DNA]</scope>
</reference>
<dbReference type="RefSeq" id="YP_009611859.1">
    <property type="nucleotide sequence ID" value="NC_042013.1"/>
</dbReference>
<dbReference type="Proteomes" id="UP000223025">
    <property type="component" value="Segment"/>
</dbReference>
<keyword evidence="1" id="KW-1133">Transmembrane helix</keyword>
<evidence type="ECO:0000313" key="3">
    <source>
        <dbReference type="Proteomes" id="UP000223025"/>
    </source>
</evidence>
<dbReference type="EMBL" id="MF403008">
    <property type="protein sequence ID" value="AUZ94976.1"/>
    <property type="molecule type" value="Genomic_DNA"/>
</dbReference>
<feature type="transmembrane region" description="Helical" evidence="1">
    <location>
        <begin position="6"/>
        <end position="24"/>
    </location>
</feature>
<sequence>MVSFFYSIYDVIGTVLVLLFYYIYATKGKNDEDPISS</sequence>
<accession>A0A2L0UZL9</accession>
<dbReference type="KEGG" id="vg:40088197"/>
<evidence type="ECO:0000313" key="2">
    <source>
        <dbReference type="EMBL" id="AUZ94976.1"/>
    </source>
</evidence>
<name>A0A2L0UZL9_9CAUD</name>
<dbReference type="GeneID" id="40088197"/>
<protein>
    <submittedName>
        <fullName evidence="2">Uncharacterized protein</fullName>
    </submittedName>
</protein>